<reference evidence="3 4" key="1">
    <citation type="journal article" date="2024" name="Commun. Biol.">
        <title>Comparative genomic analysis of thermophilic fungi reveals convergent evolutionary adaptations and gene losses.</title>
        <authorList>
            <person name="Steindorff A.S."/>
            <person name="Aguilar-Pontes M.V."/>
            <person name="Robinson A.J."/>
            <person name="Andreopoulos B."/>
            <person name="LaButti K."/>
            <person name="Kuo A."/>
            <person name="Mondo S."/>
            <person name="Riley R."/>
            <person name="Otillar R."/>
            <person name="Haridas S."/>
            <person name="Lipzen A."/>
            <person name="Grimwood J."/>
            <person name="Schmutz J."/>
            <person name="Clum A."/>
            <person name="Reid I.D."/>
            <person name="Moisan M.C."/>
            <person name="Butler G."/>
            <person name="Nguyen T.T.M."/>
            <person name="Dewar K."/>
            <person name="Conant G."/>
            <person name="Drula E."/>
            <person name="Henrissat B."/>
            <person name="Hansel C."/>
            <person name="Singer S."/>
            <person name="Hutchinson M.I."/>
            <person name="de Vries R.P."/>
            <person name="Natvig D.O."/>
            <person name="Powell A.J."/>
            <person name="Tsang A."/>
            <person name="Grigoriev I.V."/>
        </authorList>
    </citation>
    <scope>NUCLEOTIDE SEQUENCE [LARGE SCALE GENOMIC DNA]</scope>
    <source>
        <strain evidence="3 4">CBS 494.80</strain>
    </source>
</reference>
<gene>
    <name evidence="3" type="ORF">VTL71DRAFT_12707</name>
</gene>
<evidence type="ECO:0000313" key="3">
    <source>
        <dbReference type="EMBL" id="KAL2071472.1"/>
    </source>
</evidence>
<evidence type="ECO:0000256" key="2">
    <source>
        <dbReference type="SAM" id="MobiDB-lite"/>
    </source>
</evidence>
<feature type="region of interest" description="Disordered" evidence="2">
    <location>
        <begin position="1"/>
        <end position="112"/>
    </location>
</feature>
<feature type="compositionally biased region" description="Basic and acidic residues" evidence="2">
    <location>
        <begin position="414"/>
        <end position="431"/>
    </location>
</feature>
<feature type="compositionally biased region" description="Polar residues" evidence="2">
    <location>
        <begin position="1"/>
        <end position="11"/>
    </location>
</feature>
<comment type="caution">
    <text evidence="3">The sequence shown here is derived from an EMBL/GenBank/DDBJ whole genome shotgun (WGS) entry which is preliminary data.</text>
</comment>
<proteinExistence type="predicted"/>
<feature type="compositionally biased region" description="Low complexity" evidence="2">
    <location>
        <begin position="463"/>
        <end position="480"/>
    </location>
</feature>
<feature type="coiled-coil region" evidence="1">
    <location>
        <begin position="712"/>
        <end position="739"/>
    </location>
</feature>
<evidence type="ECO:0000313" key="4">
    <source>
        <dbReference type="Proteomes" id="UP001595075"/>
    </source>
</evidence>
<dbReference type="InterPro" id="IPR025212">
    <property type="entry name" value="CAD_CENP-Q"/>
</dbReference>
<feature type="compositionally biased region" description="Polar residues" evidence="2">
    <location>
        <begin position="38"/>
        <end position="47"/>
    </location>
</feature>
<sequence length="847" mass="92152">MNQLTIAQMQASEPEPRVLKRQRSQPSNWWAAKPLNSPGPSTSTSTARVEVAEAALGAREGDAGVGMGTSGEKKKRAQSQPHVLEEGGNSLKRQRNRPSEWWAANTSTASPVASPALVVKKRVRRSGGGIQEVFGAGNRGRMGRDEGEDGDAALSKAKNGKGKVEVVLEGGSVGAEKEKPARRLRSSAGEAELQLLGGSSGDIATVRKEGKGKKRGKSAVARVQEDAMGNEGPKKRGRPSTGRSEEQADELLGEQTSIPRKRGRPSTGAIEKAVQHGNEGEVSKKRTRRSTARVEDQDDELVAGASGGVRPQSRRGEPSAAPTEKEAEGQPKPVKKHGRPSLSTKVEADKPSPDQGDSKRGRPTGMGKSTEIAPEESEPRNARIRRQPGADFLEQNSASTNNEATPARGRPRKRQSDMDEQARSLPEEQERGRRRTRQSDVQAEAEAAIEERGRRKTRKAEVESQQVVSEPVVARSSKPTRSSRRSEIVEVETATSKLTKNRGEKRSKTSRNPVPVPRKDSSTQASSKTKATQSSNTTSSAPPQTQKKAARRPSQVKATHKKRNGDDDAQSVPSKRQRVEKVPEPARIEEPAVDSLGYQHLEAVQKLVSRRTVESKWEALPPTAVDRIAQLLGDLQHPVIARLKDERKKTQASTALETASRKLIHKLSQGLPFPPGTRSHREDDFDFEKILDHNRALEAQLTPALHSNELLEAELSKERARLESDLEILAELEKNAKTEAVVRNKAARKLHSVLQTESSTAETHALRDNIGLIADQPSQTLDLGVEDDEDLNALVNQLDGHVDSIRGNIKQVEGVSQAILKSRAAVQATLFEHLDIAHYDDVVLGAG</sequence>
<accession>A0ABR4CP00</accession>
<feature type="compositionally biased region" description="Polar residues" evidence="2">
    <location>
        <begin position="394"/>
        <end position="404"/>
    </location>
</feature>
<feature type="compositionally biased region" description="Basic and acidic residues" evidence="2">
    <location>
        <begin position="346"/>
        <end position="360"/>
    </location>
</feature>
<feature type="region of interest" description="Disordered" evidence="2">
    <location>
        <begin position="130"/>
        <end position="590"/>
    </location>
</feature>
<evidence type="ECO:0000256" key="1">
    <source>
        <dbReference type="SAM" id="Coils"/>
    </source>
</evidence>
<dbReference type="Proteomes" id="UP001595075">
    <property type="component" value="Unassembled WGS sequence"/>
</dbReference>
<feature type="compositionally biased region" description="Low complexity" evidence="2">
    <location>
        <begin position="522"/>
        <end position="546"/>
    </location>
</feature>
<name>A0ABR4CP00_9HELO</name>
<evidence type="ECO:0008006" key="5">
    <source>
        <dbReference type="Google" id="ProtNLM"/>
    </source>
</evidence>
<keyword evidence="1" id="KW-0175">Coiled coil</keyword>
<dbReference type="EMBL" id="JAZHXI010000005">
    <property type="protein sequence ID" value="KAL2071472.1"/>
    <property type="molecule type" value="Genomic_DNA"/>
</dbReference>
<organism evidence="3 4">
    <name type="scientific">Oculimacula yallundae</name>
    <dbReference type="NCBI Taxonomy" id="86028"/>
    <lineage>
        <taxon>Eukaryota</taxon>
        <taxon>Fungi</taxon>
        <taxon>Dikarya</taxon>
        <taxon>Ascomycota</taxon>
        <taxon>Pezizomycotina</taxon>
        <taxon>Leotiomycetes</taxon>
        <taxon>Helotiales</taxon>
        <taxon>Ploettnerulaceae</taxon>
        <taxon>Oculimacula</taxon>
    </lineage>
</organism>
<keyword evidence="4" id="KW-1185">Reference proteome</keyword>
<dbReference type="Pfam" id="PF13094">
    <property type="entry name" value="CENP-Q"/>
    <property type="match status" value="1"/>
</dbReference>
<feature type="compositionally biased region" description="Basic and acidic residues" evidence="2">
    <location>
        <begin position="577"/>
        <end position="590"/>
    </location>
</feature>
<protein>
    <recommendedName>
        <fullName evidence="5">Kinetochore protein fta7</fullName>
    </recommendedName>
</protein>